<dbReference type="PANTHER" id="PTHR23508:SF10">
    <property type="entry name" value="CARBOXYLIC ACID TRANSPORTER PROTEIN HOMOLOG"/>
    <property type="match status" value="1"/>
</dbReference>
<dbReference type="InterPro" id="IPR036259">
    <property type="entry name" value="MFS_trans_sf"/>
</dbReference>
<evidence type="ECO:0000256" key="4">
    <source>
        <dbReference type="ARBA" id="ARBA00023136"/>
    </source>
</evidence>
<keyword evidence="3 5" id="KW-1133">Transmembrane helix</keyword>
<feature type="transmembrane region" description="Helical" evidence="5">
    <location>
        <begin position="152"/>
        <end position="174"/>
    </location>
</feature>
<evidence type="ECO:0000259" key="6">
    <source>
        <dbReference type="PROSITE" id="PS50850"/>
    </source>
</evidence>
<feature type="transmembrane region" description="Helical" evidence="5">
    <location>
        <begin position="18"/>
        <end position="42"/>
    </location>
</feature>
<dbReference type="GO" id="GO:0046943">
    <property type="term" value="F:carboxylic acid transmembrane transporter activity"/>
    <property type="evidence" value="ECO:0007669"/>
    <property type="project" value="TreeGrafter"/>
</dbReference>
<feature type="non-terminal residue" evidence="7">
    <location>
        <position position="297"/>
    </location>
</feature>
<gene>
    <name evidence="7" type="ORF">METZ01_LOCUS219302</name>
</gene>
<dbReference type="PANTHER" id="PTHR23508">
    <property type="entry name" value="CARBOXYLIC ACID TRANSPORTER PROTEIN HOMOLOG"/>
    <property type="match status" value="1"/>
</dbReference>
<comment type="subcellular location">
    <subcellularLocation>
        <location evidence="1">Membrane</location>
        <topology evidence="1">Multi-pass membrane protein</topology>
    </subcellularLocation>
</comment>
<dbReference type="SUPFAM" id="SSF103473">
    <property type="entry name" value="MFS general substrate transporter"/>
    <property type="match status" value="1"/>
</dbReference>
<evidence type="ECO:0000256" key="3">
    <source>
        <dbReference type="ARBA" id="ARBA00022989"/>
    </source>
</evidence>
<dbReference type="EMBL" id="UINC01051828">
    <property type="protein sequence ID" value="SVB66448.1"/>
    <property type="molecule type" value="Genomic_DNA"/>
</dbReference>
<feature type="domain" description="Major facilitator superfamily (MFS) profile" evidence="6">
    <location>
        <begin position="20"/>
        <end position="297"/>
    </location>
</feature>
<organism evidence="7">
    <name type="scientific">marine metagenome</name>
    <dbReference type="NCBI Taxonomy" id="408172"/>
    <lineage>
        <taxon>unclassified sequences</taxon>
        <taxon>metagenomes</taxon>
        <taxon>ecological metagenomes</taxon>
    </lineage>
</organism>
<dbReference type="PROSITE" id="PS50850">
    <property type="entry name" value="MFS"/>
    <property type="match status" value="1"/>
</dbReference>
<proteinExistence type="predicted"/>
<evidence type="ECO:0000256" key="2">
    <source>
        <dbReference type="ARBA" id="ARBA00022692"/>
    </source>
</evidence>
<dbReference type="GO" id="GO:0005886">
    <property type="term" value="C:plasma membrane"/>
    <property type="evidence" value="ECO:0007669"/>
    <property type="project" value="TreeGrafter"/>
</dbReference>
<dbReference type="AlphaFoldDB" id="A0A382FTP7"/>
<feature type="transmembrane region" description="Helical" evidence="5">
    <location>
        <begin position="118"/>
        <end position="140"/>
    </location>
</feature>
<dbReference type="InterPro" id="IPR020846">
    <property type="entry name" value="MFS_dom"/>
</dbReference>
<keyword evidence="2 5" id="KW-0812">Transmembrane</keyword>
<dbReference type="Pfam" id="PF00083">
    <property type="entry name" value="Sugar_tr"/>
    <property type="match status" value="1"/>
</dbReference>
<feature type="transmembrane region" description="Helical" evidence="5">
    <location>
        <begin position="253"/>
        <end position="271"/>
    </location>
</feature>
<evidence type="ECO:0000313" key="7">
    <source>
        <dbReference type="EMBL" id="SVB66448.1"/>
    </source>
</evidence>
<sequence length="297" mass="32545">MSTDAASGPGLKLTRTQWLICFIATIGFLFDIYELLMLPLVAKSALLDIAGIQPGSDEFFKWVGRLFFIPAICGGLFGLLGGWLTDRFGRRRVLTFSILLYAIAAFCAGFCVNPWQLLFFRCLVFIGVCVEFVAAVAWLAELFPNPIQREKVLGYTQAFSSVGGLSVAVVNYWLATHSMSLPEIPSLLGTISEESNQAAWRYTLMSGLIPAIPLIIIRPFLPESPQWQKKKDAGKLKRASIGELFSPQLRKTTIVATILFALAYGAAFGSLQQMRIIIPETPQVVEAAKQASTAAQA</sequence>
<accession>A0A382FTP7</accession>
<dbReference type="Gene3D" id="1.20.1250.20">
    <property type="entry name" value="MFS general substrate transporter like domains"/>
    <property type="match status" value="1"/>
</dbReference>
<evidence type="ECO:0000256" key="1">
    <source>
        <dbReference type="ARBA" id="ARBA00004141"/>
    </source>
</evidence>
<evidence type="ECO:0000256" key="5">
    <source>
        <dbReference type="SAM" id="Phobius"/>
    </source>
</evidence>
<keyword evidence="4 5" id="KW-0472">Membrane</keyword>
<name>A0A382FTP7_9ZZZZ</name>
<dbReference type="InterPro" id="IPR005828">
    <property type="entry name" value="MFS_sugar_transport-like"/>
</dbReference>
<protein>
    <recommendedName>
        <fullName evidence="6">Major facilitator superfamily (MFS) profile domain-containing protein</fullName>
    </recommendedName>
</protein>
<reference evidence="7" key="1">
    <citation type="submission" date="2018-05" db="EMBL/GenBank/DDBJ databases">
        <authorList>
            <person name="Lanie J.A."/>
            <person name="Ng W.-L."/>
            <person name="Kazmierczak K.M."/>
            <person name="Andrzejewski T.M."/>
            <person name="Davidsen T.M."/>
            <person name="Wayne K.J."/>
            <person name="Tettelin H."/>
            <person name="Glass J.I."/>
            <person name="Rusch D."/>
            <person name="Podicherti R."/>
            <person name="Tsui H.-C.T."/>
            <person name="Winkler M.E."/>
        </authorList>
    </citation>
    <scope>NUCLEOTIDE SEQUENCE</scope>
</reference>
<feature type="transmembrane region" description="Helical" evidence="5">
    <location>
        <begin position="93"/>
        <end position="112"/>
    </location>
</feature>
<feature type="transmembrane region" description="Helical" evidence="5">
    <location>
        <begin position="62"/>
        <end position="81"/>
    </location>
</feature>